<dbReference type="EMBL" id="QJKJ01002507">
    <property type="protein sequence ID" value="RDY02569.1"/>
    <property type="molecule type" value="Genomic_DNA"/>
</dbReference>
<accession>A0A371HIH2</accession>
<feature type="non-terminal residue" evidence="2">
    <location>
        <position position="1"/>
    </location>
</feature>
<protein>
    <submittedName>
        <fullName evidence="2">Uncharacterized protein</fullName>
    </submittedName>
</protein>
<comment type="caution">
    <text evidence="2">The sequence shown here is derived from an EMBL/GenBank/DDBJ whole genome shotgun (WGS) entry which is preliminary data.</text>
</comment>
<organism evidence="2 3">
    <name type="scientific">Mucuna pruriens</name>
    <name type="common">Velvet bean</name>
    <name type="synonym">Dolichos pruriens</name>
    <dbReference type="NCBI Taxonomy" id="157652"/>
    <lineage>
        <taxon>Eukaryota</taxon>
        <taxon>Viridiplantae</taxon>
        <taxon>Streptophyta</taxon>
        <taxon>Embryophyta</taxon>
        <taxon>Tracheophyta</taxon>
        <taxon>Spermatophyta</taxon>
        <taxon>Magnoliopsida</taxon>
        <taxon>eudicotyledons</taxon>
        <taxon>Gunneridae</taxon>
        <taxon>Pentapetalae</taxon>
        <taxon>rosids</taxon>
        <taxon>fabids</taxon>
        <taxon>Fabales</taxon>
        <taxon>Fabaceae</taxon>
        <taxon>Papilionoideae</taxon>
        <taxon>50 kb inversion clade</taxon>
        <taxon>NPAAA clade</taxon>
        <taxon>indigoferoid/millettioid clade</taxon>
        <taxon>Phaseoleae</taxon>
        <taxon>Mucuna</taxon>
    </lineage>
</organism>
<reference evidence="2" key="1">
    <citation type="submission" date="2018-05" db="EMBL/GenBank/DDBJ databases">
        <title>Draft genome of Mucuna pruriens seed.</title>
        <authorList>
            <person name="Nnadi N.E."/>
            <person name="Vos R."/>
            <person name="Hasami M.H."/>
            <person name="Devisetty U.K."/>
            <person name="Aguiy J.C."/>
        </authorList>
    </citation>
    <scope>NUCLEOTIDE SEQUENCE [LARGE SCALE GENOMIC DNA]</scope>
    <source>
        <strain evidence="2">JCA_2017</strain>
    </source>
</reference>
<feature type="compositionally biased region" description="Polar residues" evidence="1">
    <location>
        <begin position="90"/>
        <end position="107"/>
    </location>
</feature>
<dbReference type="Gene3D" id="2.40.70.10">
    <property type="entry name" value="Acid Proteases"/>
    <property type="match status" value="1"/>
</dbReference>
<evidence type="ECO:0000313" key="3">
    <source>
        <dbReference type="Proteomes" id="UP000257109"/>
    </source>
</evidence>
<dbReference type="Proteomes" id="UP000257109">
    <property type="component" value="Unassembled WGS sequence"/>
</dbReference>
<feature type="region of interest" description="Disordered" evidence="1">
    <location>
        <begin position="90"/>
        <end position="112"/>
    </location>
</feature>
<dbReference type="InterPro" id="IPR021109">
    <property type="entry name" value="Peptidase_aspartic_dom_sf"/>
</dbReference>
<dbReference type="AlphaFoldDB" id="A0A371HIH2"/>
<dbReference type="PANTHER" id="PTHR33067">
    <property type="entry name" value="RNA-DIRECTED DNA POLYMERASE-RELATED"/>
    <property type="match status" value="1"/>
</dbReference>
<gene>
    <name evidence="2" type="ORF">CR513_13944</name>
</gene>
<evidence type="ECO:0000256" key="1">
    <source>
        <dbReference type="SAM" id="MobiDB-lite"/>
    </source>
</evidence>
<keyword evidence="3" id="KW-1185">Reference proteome</keyword>
<evidence type="ECO:0000313" key="2">
    <source>
        <dbReference type="EMBL" id="RDY02569.1"/>
    </source>
</evidence>
<name>A0A371HIH2_MUCPR</name>
<proteinExistence type="predicted"/>
<sequence>MPNVPYGAIGYEQSSPQYTTSFFPPQQQRTPTQGNSPSLKDLMKQLAASNVEFQQSVSSSNMQFQQNMTATIQDLKMQIGQLANSVSQLQSAGSSNLPSQTTLNPRGNASAPKTAEDFEAIANSQSHPKAAVPLSFPSRTISVQKPESDEEFLKMFRNVEINIPLLDAIKQISKYAKFLKELCIHKRRKMKGSREFGGVVSAFTKSEESTAGNSQVFPKKCRDPGIFSVPCTIGECTFADAMLDLGALINVIPASIYRPLNFGDLKPTGMTIQLANRSIVQPLGVLEDVLVQVNELIFLANFYVLDMEDETSGKESTLILGRPFLMTARTKINVHVGTLPMEFGDTLV</sequence>
<dbReference type="OrthoDB" id="778454at2759"/>
<dbReference type="CDD" id="cd00303">
    <property type="entry name" value="retropepsin_like"/>
    <property type="match status" value="1"/>
</dbReference>
<dbReference type="PANTHER" id="PTHR33067:SF15">
    <property type="entry name" value="RNA-DIRECTED DNA POLYMERASE"/>
    <property type="match status" value="1"/>
</dbReference>
<feature type="region of interest" description="Disordered" evidence="1">
    <location>
        <begin position="15"/>
        <end position="36"/>
    </location>
</feature>
<feature type="compositionally biased region" description="Low complexity" evidence="1">
    <location>
        <begin position="19"/>
        <end position="33"/>
    </location>
</feature>